<proteinExistence type="predicted"/>
<keyword evidence="1" id="KW-0732">Signal</keyword>
<name>A0A2A4JG70_HELVI</name>
<accession>A0A2A4JG70</accession>
<dbReference type="EMBL" id="NWSH01001689">
    <property type="protein sequence ID" value="PCG70413.1"/>
    <property type="molecule type" value="Genomic_DNA"/>
</dbReference>
<comment type="caution">
    <text evidence="2">The sequence shown here is derived from an EMBL/GenBank/DDBJ whole genome shotgun (WGS) entry which is preliminary data.</text>
</comment>
<organism evidence="2">
    <name type="scientific">Heliothis virescens</name>
    <name type="common">Tobacco budworm moth</name>
    <dbReference type="NCBI Taxonomy" id="7102"/>
    <lineage>
        <taxon>Eukaryota</taxon>
        <taxon>Metazoa</taxon>
        <taxon>Ecdysozoa</taxon>
        <taxon>Arthropoda</taxon>
        <taxon>Hexapoda</taxon>
        <taxon>Insecta</taxon>
        <taxon>Pterygota</taxon>
        <taxon>Neoptera</taxon>
        <taxon>Endopterygota</taxon>
        <taxon>Lepidoptera</taxon>
        <taxon>Glossata</taxon>
        <taxon>Ditrysia</taxon>
        <taxon>Noctuoidea</taxon>
        <taxon>Noctuidae</taxon>
        <taxon>Heliothinae</taxon>
        <taxon>Heliothis</taxon>
    </lineage>
</organism>
<feature type="signal peptide" evidence="1">
    <location>
        <begin position="1"/>
        <end position="16"/>
    </location>
</feature>
<evidence type="ECO:0000313" key="2">
    <source>
        <dbReference type="EMBL" id="PCG70413.1"/>
    </source>
</evidence>
<reference evidence="2" key="1">
    <citation type="submission" date="2017-09" db="EMBL/GenBank/DDBJ databases">
        <title>Contemporary evolution of a Lepidopteran species, Heliothis virescens, in response to modern agricultural practices.</title>
        <authorList>
            <person name="Fritz M.L."/>
            <person name="Deyonke A.M."/>
            <person name="Papanicolaou A."/>
            <person name="Micinski S."/>
            <person name="Westbrook J."/>
            <person name="Gould F."/>
        </authorList>
    </citation>
    <scope>NUCLEOTIDE SEQUENCE [LARGE SCALE GENOMIC DNA]</scope>
    <source>
        <strain evidence="2">HvINT-</strain>
        <tissue evidence="2">Whole body</tissue>
    </source>
</reference>
<protein>
    <submittedName>
        <fullName evidence="2">Uncharacterized protein</fullName>
    </submittedName>
</protein>
<sequence length="185" mass="20877">MFPLYILALLIHVAYPCQDGIEIVTKETKNPADLIGNWTYVYHWDNLNQFKYEFADDGDDEVQCPAISIEAITPEYVKAKEAECGSSFLPFKWADAKLKLDAPLMKMKGGILVIGEKENWIMMECLRMVRVVINKVSDDYMVLINPEMSHISELIARKTPTLKELKCIAHNVDVGKGMSGFGLCA</sequence>
<dbReference type="AlphaFoldDB" id="A0A2A4JG70"/>
<gene>
    <name evidence="2" type="ORF">B5V51_2998</name>
</gene>
<evidence type="ECO:0000256" key="1">
    <source>
        <dbReference type="SAM" id="SignalP"/>
    </source>
</evidence>
<feature type="chain" id="PRO_5012088089" evidence="1">
    <location>
        <begin position="17"/>
        <end position="185"/>
    </location>
</feature>